<sequence>MNNHQSSSSNTKIIIVGAGGIGKSTFIQYYVNGKYLVPNSTVLCDFFVKQVKYKSEQIRLEIWDTAGQPQFQNLISQFYRNTSAAILAFDINNIESLRKLDFYFNDLNNQLGQDVIKVIISTRCDLKGMKYDEKNNPIKAVSDEEINQYVKEKGLKYFETSSKADIGVKDTFNYIIEEILKKQSIVGTDNTPNNNISLIEQNQSQKPQQKKEGCCSS</sequence>
<accession>E1CB21</accession>
<keyword evidence="3" id="KW-0342">GTP-binding</keyword>
<dbReference type="FunFam" id="3.40.50.300:FF:001447">
    <property type="entry name" value="Ras-related protein Rab-1B"/>
    <property type="match status" value="1"/>
</dbReference>
<dbReference type="PANTHER" id="PTHR47981">
    <property type="entry name" value="RAB FAMILY"/>
    <property type="match status" value="1"/>
</dbReference>
<reference evidence="4" key="1">
    <citation type="journal article" date="2010" name="J. Eukaryot. Microbiol.">
        <title>Marked amplification and diversification of products of ras genes from rat brain, Rab GTPases, in the ciliates Tetrahymena thermophila and Paramecium tetraurelia.</title>
        <authorList>
            <person name="Saito-Nakano Y."/>
            <person name="Nakahara T."/>
            <person name="Nakano K."/>
            <person name="Nozaki T."/>
            <person name="Numata O."/>
        </authorList>
    </citation>
    <scope>NUCLEOTIDE SEQUENCE</scope>
</reference>
<dbReference type="SUPFAM" id="SSF52540">
    <property type="entry name" value="P-loop containing nucleoside triphosphate hydrolases"/>
    <property type="match status" value="1"/>
</dbReference>
<keyword evidence="2" id="KW-0547">Nucleotide-binding</keyword>
<gene>
    <name evidence="4" type="primary">RABX14</name>
</gene>
<dbReference type="CDD" id="cd00154">
    <property type="entry name" value="Rab"/>
    <property type="match status" value="1"/>
</dbReference>
<dbReference type="PRINTS" id="PR00449">
    <property type="entry name" value="RASTRNSFRMNG"/>
</dbReference>
<dbReference type="AlphaFoldDB" id="E1CB21"/>
<dbReference type="SMART" id="SM00173">
    <property type="entry name" value="RAS"/>
    <property type="match status" value="1"/>
</dbReference>
<dbReference type="PROSITE" id="PS51419">
    <property type="entry name" value="RAB"/>
    <property type="match status" value="1"/>
</dbReference>
<dbReference type="EMBL" id="AB365931">
    <property type="protein sequence ID" value="BAJ21311.1"/>
    <property type="molecule type" value="mRNA"/>
</dbReference>
<dbReference type="SMART" id="SM00176">
    <property type="entry name" value="RAN"/>
    <property type="match status" value="1"/>
</dbReference>
<evidence type="ECO:0000256" key="3">
    <source>
        <dbReference type="ARBA" id="ARBA00023134"/>
    </source>
</evidence>
<dbReference type="Gene3D" id="3.40.50.300">
    <property type="entry name" value="P-loop containing nucleotide triphosphate hydrolases"/>
    <property type="match status" value="1"/>
</dbReference>
<dbReference type="InterPro" id="IPR027417">
    <property type="entry name" value="P-loop_NTPase"/>
</dbReference>
<dbReference type="GO" id="GO:0005525">
    <property type="term" value="F:GTP binding"/>
    <property type="evidence" value="ECO:0007669"/>
    <property type="project" value="UniProtKB-KW"/>
</dbReference>
<dbReference type="PROSITE" id="PS51421">
    <property type="entry name" value="RAS"/>
    <property type="match status" value="1"/>
</dbReference>
<name>E1CB21_TETTH</name>
<proteinExistence type="evidence at transcript level"/>
<dbReference type="NCBIfam" id="TIGR00231">
    <property type="entry name" value="small_GTP"/>
    <property type="match status" value="1"/>
</dbReference>
<evidence type="ECO:0000256" key="1">
    <source>
        <dbReference type="ARBA" id="ARBA00006270"/>
    </source>
</evidence>
<dbReference type="InterPro" id="IPR005225">
    <property type="entry name" value="Small_GTP-bd"/>
</dbReference>
<dbReference type="SMART" id="SM00174">
    <property type="entry name" value="RHO"/>
    <property type="match status" value="1"/>
</dbReference>
<comment type="similarity">
    <text evidence="1">Belongs to the small GTPase superfamily. Rab family.</text>
</comment>
<dbReference type="GO" id="GO:0003924">
    <property type="term" value="F:GTPase activity"/>
    <property type="evidence" value="ECO:0007669"/>
    <property type="project" value="InterPro"/>
</dbReference>
<dbReference type="SMART" id="SM00175">
    <property type="entry name" value="RAB"/>
    <property type="match status" value="1"/>
</dbReference>
<dbReference type="OMA" id="YYFTEIE"/>
<organism evidence="4">
    <name type="scientific">Tetrahymena thermophila</name>
    <dbReference type="NCBI Taxonomy" id="5911"/>
    <lineage>
        <taxon>Eukaryota</taxon>
        <taxon>Sar</taxon>
        <taxon>Alveolata</taxon>
        <taxon>Ciliophora</taxon>
        <taxon>Intramacronucleata</taxon>
        <taxon>Oligohymenophorea</taxon>
        <taxon>Hymenostomatida</taxon>
        <taxon>Tetrahymenina</taxon>
        <taxon>Tetrahymenidae</taxon>
        <taxon>Tetrahymena</taxon>
    </lineage>
</organism>
<protein>
    <submittedName>
        <fullName evidence="4">Rab-family small GTPase RabX14</fullName>
    </submittedName>
</protein>
<evidence type="ECO:0000256" key="2">
    <source>
        <dbReference type="ARBA" id="ARBA00022741"/>
    </source>
</evidence>
<dbReference type="Pfam" id="PF00071">
    <property type="entry name" value="Ras"/>
    <property type="match status" value="1"/>
</dbReference>
<evidence type="ECO:0000313" key="4">
    <source>
        <dbReference type="EMBL" id="BAJ21311.1"/>
    </source>
</evidence>
<dbReference type="PANTHER" id="PTHR47981:SF20">
    <property type="entry name" value="RAS-RELATED PROTEIN RAB-7A"/>
    <property type="match status" value="1"/>
</dbReference>
<dbReference type="InterPro" id="IPR001806">
    <property type="entry name" value="Small_GTPase"/>
</dbReference>